<evidence type="ECO:0000313" key="3">
    <source>
        <dbReference type="Proteomes" id="UP000219689"/>
    </source>
</evidence>
<evidence type="ECO:0000256" key="1">
    <source>
        <dbReference type="SAM" id="MobiDB-lite"/>
    </source>
</evidence>
<dbReference type="Gene3D" id="2.40.10.10">
    <property type="entry name" value="Trypsin-like serine proteases"/>
    <property type="match status" value="1"/>
</dbReference>
<comment type="caution">
    <text evidence="2">The sequence shown here is derived from an EMBL/GenBank/DDBJ whole genome shotgun (WGS) entry which is preliminary data.</text>
</comment>
<accession>A0A2A5QSV3</accession>
<proteinExistence type="predicted"/>
<dbReference type="EMBL" id="NXNI01000001">
    <property type="protein sequence ID" value="PCR89927.1"/>
    <property type="molecule type" value="Genomic_DNA"/>
</dbReference>
<protein>
    <recommendedName>
        <fullName evidence="4">Serine protease</fullName>
    </recommendedName>
</protein>
<dbReference type="InterPro" id="IPR043504">
    <property type="entry name" value="Peptidase_S1_PA_chymotrypsin"/>
</dbReference>
<evidence type="ECO:0000313" key="2">
    <source>
        <dbReference type="EMBL" id="PCR89927.1"/>
    </source>
</evidence>
<reference evidence="2 3" key="1">
    <citation type="submission" date="2017-09" db="EMBL/GenBank/DDBJ databases">
        <title>Genome sequences of Natrinema ejinorence JCM 13890T.</title>
        <authorList>
            <person name="Roh S.W."/>
            <person name="Kim Y.B."/>
            <person name="Kim J.Y."/>
        </authorList>
    </citation>
    <scope>NUCLEOTIDE SEQUENCE [LARGE SCALE GENOMIC DNA]</scope>
    <source>
        <strain evidence="2 3">JCM 13890</strain>
    </source>
</reference>
<gene>
    <name evidence="2" type="ORF">CP557_04885</name>
</gene>
<dbReference type="Proteomes" id="UP000219689">
    <property type="component" value="Unassembled WGS sequence"/>
</dbReference>
<dbReference type="AlphaFoldDB" id="A0A2A5QSV3"/>
<organism evidence="2 3">
    <name type="scientific">Natrinema ejinorense</name>
    <dbReference type="NCBI Taxonomy" id="373386"/>
    <lineage>
        <taxon>Archaea</taxon>
        <taxon>Methanobacteriati</taxon>
        <taxon>Methanobacteriota</taxon>
        <taxon>Stenosarchaea group</taxon>
        <taxon>Halobacteria</taxon>
        <taxon>Halobacteriales</taxon>
        <taxon>Natrialbaceae</taxon>
        <taxon>Natrinema</taxon>
    </lineage>
</organism>
<dbReference type="OrthoDB" id="350653at2157"/>
<dbReference type="InterPro" id="IPR009003">
    <property type="entry name" value="Peptidase_S1_PA"/>
</dbReference>
<dbReference type="SUPFAM" id="SSF50494">
    <property type="entry name" value="Trypsin-like serine proteases"/>
    <property type="match status" value="1"/>
</dbReference>
<feature type="region of interest" description="Disordered" evidence="1">
    <location>
        <begin position="87"/>
        <end position="115"/>
    </location>
</feature>
<name>A0A2A5QSV3_9EURY</name>
<keyword evidence="3" id="KW-1185">Reference proteome</keyword>
<dbReference type="RefSeq" id="WP_097378871.1">
    <property type="nucleotide sequence ID" value="NZ_NXNI01000001.1"/>
</dbReference>
<sequence>MPSTQDYEYLLECENVIGVDYDSAEDRVTVFVSQKRPRDCLADEDDVETRVAAAGDDVDVSVVDSGYDETREGFDALSTLEPMPEAAEDRQGRHRPVPAGVSEINADSTAGTGGPYPARIDDPIDGAATWAESVESGDLVRLSNNHVYARSNAAEFGESILQPSPADGGDADDTVGDLVGYVPVENGGLVDVAARSVEPDRESVTYAGLDEAWPTGIRREGYDDLRGETVTKTGRTTGVTSAAIEATSASVRVEFGEQGPILFRDQLVAGPLSEPGDSGSAVFLEDGGLVGLLFAGSSRQTICNRIANVERELGVEILTAEPGDEEAVPVYRTTLDRTLEVDFHEPSLTLESLTVEGELRPGETVGVSATIAADSGKYWLGIDDERRTTSIATRDGSQGRATVSVPVSIPDDATESVTLRIRGGPVATLQ</sequence>
<evidence type="ECO:0008006" key="4">
    <source>
        <dbReference type="Google" id="ProtNLM"/>
    </source>
</evidence>